<evidence type="ECO:0008006" key="3">
    <source>
        <dbReference type="Google" id="ProtNLM"/>
    </source>
</evidence>
<protein>
    <recommendedName>
        <fullName evidence="3">Reverse transcriptase zinc-binding domain-containing protein</fullName>
    </recommendedName>
</protein>
<accession>A0A6A2ZRG3</accession>
<dbReference type="AlphaFoldDB" id="A0A6A2ZRG3"/>
<dbReference type="EMBL" id="VEPZ02001119">
    <property type="protein sequence ID" value="KAE8693485.1"/>
    <property type="molecule type" value="Genomic_DNA"/>
</dbReference>
<evidence type="ECO:0000313" key="1">
    <source>
        <dbReference type="EMBL" id="KAE8693485.1"/>
    </source>
</evidence>
<organism evidence="1 2">
    <name type="scientific">Hibiscus syriacus</name>
    <name type="common">Rose of Sharon</name>
    <dbReference type="NCBI Taxonomy" id="106335"/>
    <lineage>
        <taxon>Eukaryota</taxon>
        <taxon>Viridiplantae</taxon>
        <taxon>Streptophyta</taxon>
        <taxon>Embryophyta</taxon>
        <taxon>Tracheophyta</taxon>
        <taxon>Spermatophyta</taxon>
        <taxon>Magnoliopsida</taxon>
        <taxon>eudicotyledons</taxon>
        <taxon>Gunneridae</taxon>
        <taxon>Pentapetalae</taxon>
        <taxon>rosids</taxon>
        <taxon>malvids</taxon>
        <taxon>Malvales</taxon>
        <taxon>Malvaceae</taxon>
        <taxon>Malvoideae</taxon>
        <taxon>Hibiscus</taxon>
    </lineage>
</organism>
<comment type="caution">
    <text evidence="1">The sequence shown here is derived from an EMBL/GenBank/DDBJ whole genome shotgun (WGS) entry which is preliminary data.</text>
</comment>
<proteinExistence type="predicted"/>
<dbReference type="PANTHER" id="PTHR33116">
    <property type="entry name" value="REVERSE TRANSCRIPTASE ZINC-BINDING DOMAIN-CONTAINING PROTEIN-RELATED-RELATED"/>
    <property type="match status" value="1"/>
</dbReference>
<reference evidence="1" key="1">
    <citation type="submission" date="2019-09" db="EMBL/GenBank/DDBJ databases">
        <title>Draft genome information of white flower Hibiscus syriacus.</title>
        <authorList>
            <person name="Kim Y.-M."/>
        </authorList>
    </citation>
    <scope>NUCLEOTIDE SEQUENCE [LARGE SCALE GENOMIC DNA]</scope>
    <source>
        <strain evidence="1">YM2019G1</strain>
    </source>
</reference>
<gene>
    <name evidence="1" type="ORF">F3Y22_tig00110812pilonHSYRG00172</name>
</gene>
<dbReference type="Proteomes" id="UP000436088">
    <property type="component" value="Unassembled WGS sequence"/>
</dbReference>
<sequence>MGFGVRWRGWIRSCISSALILVLVNGSPTDRFRIKRVALTKSMLSSMPLYFLSMFKMPASIASELNKVVAKFIWNSTDGRKIHWVCWEQLCLPRQFGGLGLVDFKVKIKALLYKWFWRLFGTRVGDDSSLEFWSDNWVNGLSLKNMFPRIFALAVKKAGKVADFGQWVDGIWQWKIQLRRAIFDWEVGIWENFSQTLKGCSLGIIPSDCLRWTLSSSGLIPHDIELFASKVLINRVPTKFE</sequence>
<evidence type="ECO:0000313" key="2">
    <source>
        <dbReference type="Proteomes" id="UP000436088"/>
    </source>
</evidence>
<keyword evidence="2" id="KW-1185">Reference proteome</keyword>
<name>A0A6A2ZRG3_HIBSY</name>
<dbReference type="PANTHER" id="PTHR33116:SF75">
    <property type="entry name" value="RIBONUCLEASE H PROTEIN"/>
    <property type="match status" value="1"/>
</dbReference>